<dbReference type="PROSITE" id="PS50235">
    <property type="entry name" value="USP_3"/>
    <property type="match status" value="1"/>
</dbReference>
<dbReference type="InterPro" id="IPR001394">
    <property type="entry name" value="Peptidase_C19_UCH"/>
</dbReference>
<dbReference type="Gene3D" id="3.90.70.10">
    <property type="entry name" value="Cysteine proteinases"/>
    <property type="match status" value="1"/>
</dbReference>
<dbReference type="Proteomes" id="UP000815325">
    <property type="component" value="Unassembled WGS sequence"/>
</dbReference>
<keyword evidence="5" id="KW-0833">Ubl conjugation pathway</keyword>
<feature type="non-terminal residue" evidence="10">
    <location>
        <position position="1"/>
    </location>
</feature>
<feature type="domain" description="USP" evidence="9">
    <location>
        <begin position="41"/>
        <end position="126"/>
    </location>
</feature>
<dbReference type="InterPro" id="IPR044635">
    <property type="entry name" value="UBP14-like"/>
</dbReference>
<comment type="caution">
    <text evidence="10">The sequence shown here is derived from an EMBL/GenBank/DDBJ whole genome shotgun (WGS) entry which is preliminary data.</text>
</comment>
<accession>A0ABQ7FTR3</accession>
<keyword evidence="4" id="KW-0645">Protease</keyword>
<comment type="catalytic activity">
    <reaction evidence="1">
        <text>Thiol-dependent hydrolysis of ester, thioester, amide, peptide and isopeptide bonds formed by the C-terminal Gly of ubiquitin (a 76-residue protein attached to proteins as an intracellular targeting signal).</text>
        <dbReference type="EC" id="3.4.19.12"/>
    </reaction>
</comment>
<dbReference type="InterPro" id="IPR038765">
    <property type="entry name" value="Papain-like_cys_pep_sf"/>
</dbReference>
<organism evidence="10 11">
    <name type="scientific">Dunaliella salina</name>
    <name type="common">Green alga</name>
    <name type="synonym">Protococcus salinus</name>
    <dbReference type="NCBI Taxonomy" id="3046"/>
    <lineage>
        <taxon>Eukaryota</taxon>
        <taxon>Viridiplantae</taxon>
        <taxon>Chlorophyta</taxon>
        <taxon>core chlorophytes</taxon>
        <taxon>Chlorophyceae</taxon>
        <taxon>CS clade</taxon>
        <taxon>Chlamydomonadales</taxon>
        <taxon>Dunaliellaceae</taxon>
        <taxon>Dunaliella</taxon>
    </lineage>
</organism>
<sequence>QQQQQQQHGPLSKPSSSSDTEAGCFPVTKLSPMCQSVKMSCGLTNLGNTCYMSSVLQCLAALPPLKYALHQGLDLHGFASPCPLKAKNAPCTCCLMQNQMVQQLVTPCSQAIRPSGILQFLHLFSK</sequence>
<dbReference type="InterPro" id="IPR018200">
    <property type="entry name" value="USP_CS"/>
</dbReference>
<keyword evidence="6" id="KW-0378">Hydrolase</keyword>
<evidence type="ECO:0000256" key="2">
    <source>
        <dbReference type="ARBA" id="ARBA00009085"/>
    </source>
</evidence>
<dbReference type="PANTHER" id="PTHR43982:SF1">
    <property type="entry name" value="UBIQUITIN CARBOXYL-TERMINAL HYDROLASE 14"/>
    <property type="match status" value="1"/>
</dbReference>
<comment type="similarity">
    <text evidence="2">Belongs to the peptidase C19 family.</text>
</comment>
<evidence type="ECO:0000256" key="3">
    <source>
        <dbReference type="ARBA" id="ARBA00012759"/>
    </source>
</evidence>
<dbReference type="EC" id="3.4.19.12" evidence="3"/>
<feature type="non-terminal residue" evidence="10">
    <location>
        <position position="126"/>
    </location>
</feature>
<evidence type="ECO:0000313" key="10">
    <source>
        <dbReference type="EMBL" id="KAF5825371.1"/>
    </source>
</evidence>
<dbReference type="EMBL" id="MU073495">
    <property type="protein sequence ID" value="KAF5825371.1"/>
    <property type="molecule type" value="Genomic_DNA"/>
</dbReference>
<evidence type="ECO:0000256" key="6">
    <source>
        <dbReference type="ARBA" id="ARBA00022801"/>
    </source>
</evidence>
<dbReference type="PANTHER" id="PTHR43982">
    <property type="entry name" value="UBIQUITIN CARBOXYL-TERMINAL HYDROLASE"/>
    <property type="match status" value="1"/>
</dbReference>
<evidence type="ECO:0000256" key="7">
    <source>
        <dbReference type="ARBA" id="ARBA00022807"/>
    </source>
</evidence>
<name>A0ABQ7FTR3_DUNSA</name>
<dbReference type="PROSITE" id="PS00972">
    <property type="entry name" value="USP_1"/>
    <property type="match status" value="1"/>
</dbReference>
<evidence type="ECO:0000256" key="8">
    <source>
        <dbReference type="SAM" id="MobiDB-lite"/>
    </source>
</evidence>
<dbReference type="InterPro" id="IPR028889">
    <property type="entry name" value="USP"/>
</dbReference>
<gene>
    <name evidence="10" type="ORF">DUNSADRAFT_11077</name>
</gene>
<reference evidence="10" key="1">
    <citation type="submission" date="2017-08" db="EMBL/GenBank/DDBJ databases">
        <authorList>
            <person name="Polle J.E."/>
            <person name="Barry K."/>
            <person name="Cushman J."/>
            <person name="Schmutz J."/>
            <person name="Tran D."/>
            <person name="Hathwaick L.T."/>
            <person name="Yim W.C."/>
            <person name="Jenkins J."/>
            <person name="Mckie-Krisberg Z.M."/>
            <person name="Prochnik S."/>
            <person name="Lindquist E."/>
            <person name="Dockter R.B."/>
            <person name="Adam C."/>
            <person name="Molina H."/>
            <person name="Bunkerborg J."/>
            <person name="Jin E."/>
            <person name="Buchheim M."/>
            <person name="Magnuson J."/>
        </authorList>
    </citation>
    <scope>NUCLEOTIDE SEQUENCE</scope>
    <source>
        <strain evidence="10">CCAP 19/18</strain>
    </source>
</reference>
<proteinExistence type="inferred from homology"/>
<dbReference type="SUPFAM" id="SSF54001">
    <property type="entry name" value="Cysteine proteinases"/>
    <property type="match status" value="1"/>
</dbReference>
<keyword evidence="7" id="KW-0788">Thiol protease</keyword>
<evidence type="ECO:0000259" key="9">
    <source>
        <dbReference type="PROSITE" id="PS50235"/>
    </source>
</evidence>
<protein>
    <recommendedName>
        <fullName evidence="3">ubiquitinyl hydrolase 1</fullName>
        <ecNumber evidence="3">3.4.19.12</ecNumber>
    </recommendedName>
</protein>
<dbReference type="Pfam" id="PF00443">
    <property type="entry name" value="UCH"/>
    <property type="match status" value="1"/>
</dbReference>
<feature type="region of interest" description="Disordered" evidence="8">
    <location>
        <begin position="1"/>
        <end position="24"/>
    </location>
</feature>
<evidence type="ECO:0000256" key="1">
    <source>
        <dbReference type="ARBA" id="ARBA00000707"/>
    </source>
</evidence>
<evidence type="ECO:0000256" key="5">
    <source>
        <dbReference type="ARBA" id="ARBA00022786"/>
    </source>
</evidence>
<evidence type="ECO:0000313" key="11">
    <source>
        <dbReference type="Proteomes" id="UP000815325"/>
    </source>
</evidence>
<evidence type="ECO:0000256" key="4">
    <source>
        <dbReference type="ARBA" id="ARBA00022670"/>
    </source>
</evidence>
<keyword evidence="11" id="KW-1185">Reference proteome</keyword>